<proteinExistence type="predicted"/>
<organism evidence="1">
    <name type="scientific">Anguilla anguilla</name>
    <name type="common">European freshwater eel</name>
    <name type="synonym">Muraena anguilla</name>
    <dbReference type="NCBI Taxonomy" id="7936"/>
    <lineage>
        <taxon>Eukaryota</taxon>
        <taxon>Metazoa</taxon>
        <taxon>Chordata</taxon>
        <taxon>Craniata</taxon>
        <taxon>Vertebrata</taxon>
        <taxon>Euteleostomi</taxon>
        <taxon>Actinopterygii</taxon>
        <taxon>Neopterygii</taxon>
        <taxon>Teleostei</taxon>
        <taxon>Anguilliformes</taxon>
        <taxon>Anguillidae</taxon>
        <taxon>Anguilla</taxon>
    </lineage>
</organism>
<accession>A0A0E9X9E4</accession>
<protein>
    <submittedName>
        <fullName evidence="1">Uncharacterized protein</fullName>
    </submittedName>
</protein>
<reference evidence="1" key="1">
    <citation type="submission" date="2014-11" db="EMBL/GenBank/DDBJ databases">
        <authorList>
            <person name="Amaro Gonzalez C."/>
        </authorList>
    </citation>
    <scope>NUCLEOTIDE SEQUENCE</scope>
</reference>
<reference evidence="1" key="2">
    <citation type="journal article" date="2015" name="Fish Shellfish Immunol.">
        <title>Early steps in the European eel (Anguilla anguilla)-Vibrio vulnificus interaction in the gills: Role of the RtxA13 toxin.</title>
        <authorList>
            <person name="Callol A."/>
            <person name="Pajuelo D."/>
            <person name="Ebbesson L."/>
            <person name="Teles M."/>
            <person name="MacKenzie S."/>
            <person name="Amaro C."/>
        </authorList>
    </citation>
    <scope>NUCLEOTIDE SEQUENCE</scope>
</reference>
<evidence type="ECO:0000313" key="1">
    <source>
        <dbReference type="EMBL" id="JAH99357.1"/>
    </source>
</evidence>
<dbReference type="EMBL" id="GBXM01009220">
    <property type="protein sequence ID" value="JAH99357.1"/>
    <property type="molecule type" value="Transcribed_RNA"/>
</dbReference>
<dbReference type="AlphaFoldDB" id="A0A0E9X9E4"/>
<sequence>MRTCPAGHHNRPQNIASMPIFKCLNVFNAHCSILINLLGQPSKHLVAFKT</sequence>
<name>A0A0E9X9E4_ANGAN</name>